<dbReference type="RefSeq" id="WP_092730642.1">
    <property type="nucleotide sequence ID" value="NZ_FMXE01000018.1"/>
</dbReference>
<evidence type="ECO:0000256" key="5">
    <source>
        <dbReference type="ARBA" id="ARBA00022801"/>
    </source>
</evidence>
<protein>
    <submittedName>
        <fullName evidence="6">Uncharacterized conserved protein, contains HEPN domain</fullName>
    </submittedName>
</protein>
<dbReference type="InterPro" id="IPR008201">
    <property type="entry name" value="HepT-like"/>
</dbReference>
<dbReference type="STRING" id="279824.SAMN03080617_02609"/>
<dbReference type="PANTHER" id="PTHR34139:SF1">
    <property type="entry name" value="RNASE MJ1380-RELATED"/>
    <property type="match status" value="1"/>
</dbReference>
<evidence type="ECO:0000256" key="3">
    <source>
        <dbReference type="ARBA" id="ARBA00022722"/>
    </source>
</evidence>
<keyword evidence="4" id="KW-0547">Nucleotide-binding</keyword>
<keyword evidence="2" id="KW-1277">Toxin-antitoxin system</keyword>
<evidence type="ECO:0000256" key="1">
    <source>
        <dbReference type="ARBA" id="ARBA00022553"/>
    </source>
</evidence>
<keyword evidence="5" id="KW-0378">Hydrolase</keyword>
<evidence type="ECO:0000313" key="6">
    <source>
        <dbReference type="EMBL" id="SDA83037.1"/>
    </source>
</evidence>
<dbReference type="GO" id="GO:0000166">
    <property type="term" value="F:nucleotide binding"/>
    <property type="evidence" value="ECO:0007669"/>
    <property type="project" value="UniProtKB-KW"/>
</dbReference>
<keyword evidence="3" id="KW-0540">Nuclease</keyword>
<dbReference type="PANTHER" id="PTHR34139">
    <property type="entry name" value="UPF0331 PROTEIN MJ0127"/>
    <property type="match status" value="1"/>
</dbReference>
<dbReference type="AlphaFoldDB" id="A0A1G5YM36"/>
<proteinExistence type="predicted"/>
<evidence type="ECO:0000313" key="7">
    <source>
        <dbReference type="Proteomes" id="UP000198756"/>
    </source>
</evidence>
<dbReference type="Pfam" id="PF01934">
    <property type="entry name" value="HepT-like"/>
    <property type="match status" value="1"/>
</dbReference>
<organism evidence="6 7">
    <name type="scientific">Algoriphagus alkaliphilus</name>
    <dbReference type="NCBI Taxonomy" id="279824"/>
    <lineage>
        <taxon>Bacteria</taxon>
        <taxon>Pseudomonadati</taxon>
        <taxon>Bacteroidota</taxon>
        <taxon>Cytophagia</taxon>
        <taxon>Cytophagales</taxon>
        <taxon>Cyclobacteriaceae</taxon>
        <taxon>Algoriphagus</taxon>
    </lineage>
</organism>
<evidence type="ECO:0000256" key="2">
    <source>
        <dbReference type="ARBA" id="ARBA00022649"/>
    </source>
</evidence>
<reference evidence="7" key="1">
    <citation type="submission" date="2016-10" db="EMBL/GenBank/DDBJ databases">
        <authorList>
            <person name="Varghese N."/>
            <person name="Submissions S."/>
        </authorList>
    </citation>
    <scope>NUCLEOTIDE SEQUENCE [LARGE SCALE GENOMIC DNA]</scope>
    <source>
        <strain evidence="7">DSM 22703</strain>
    </source>
</reference>
<dbReference type="OrthoDB" id="955324at2"/>
<dbReference type="GO" id="GO:0110001">
    <property type="term" value="C:toxin-antitoxin complex"/>
    <property type="evidence" value="ECO:0007669"/>
    <property type="project" value="InterPro"/>
</dbReference>
<dbReference type="EMBL" id="FMXE01000018">
    <property type="protein sequence ID" value="SDA83037.1"/>
    <property type="molecule type" value="Genomic_DNA"/>
</dbReference>
<name>A0A1G5YM36_9BACT</name>
<keyword evidence="1" id="KW-0597">Phosphoprotein</keyword>
<sequence length="116" mass="13401">MENKTAKWLLDIINSIGEITEFQEKEDIISFSHYRSNKLVKRAIERNLSIIGEAVNRIKQSDSDTFSKIEHARAIISLRNHFIHAYDGISDENIWSILINHLPKLEAEVKTLIGEQ</sequence>
<evidence type="ECO:0000256" key="4">
    <source>
        <dbReference type="ARBA" id="ARBA00022741"/>
    </source>
</evidence>
<keyword evidence="7" id="KW-1185">Reference proteome</keyword>
<dbReference type="InterPro" id="IPR051813">
    <property type="entry name" value="HepT_RNase_toxin"/>
</dbReference>
<dbReference type="GO" id="GO:0016787">
    <property type="term" value="F:hydrolase activity"/>
    <property type="evidence" value="ECO:0007669"/>
    <property type="project" value="UniProtKB-KW"/>
</dbReference>
<dbReference type="GO" id="GO:0004540">
    <property type="term" value="F:RNA nuclease activity"/>
    <property type="evidence" value="ECO:0007669"/>
    <property type="project" value="InterPro"/>
</dbReference>
<dbReference type="Proteomes" id="UP000198756">
    <property type="component" value="Unassembled WGS sequence"/>
</dbReference>
<gene>
    <name evidence="6" type="ORF">SAMN03080617_02609</name>
</gene>
<accession>A0A1G5YM36</accession>